<feature type="domain" description="DUF4097" evidence="1">
    <location>
        <begin position="95"/>
        <end position="237"/>
    </location>
</feature>
<dbReference type="Proteomes" id="UP000812440">
    <property type="component" value="Chromosome 3"/>
</dbReference>
<accession>A0A8T2J8A9</accession>
<evidence type="ECO:0000259" key="1">
    <source>
        <dbReference type="Pfam" id="PF13349"/>
    </source>
</evidence>
<dbReference type="PANTHER" id="PTHR34094">
    <property type="match status" value="1"/>
</dbReference>
<dbReference type="OrthoDB" id="5984441at2759"/>
<reference evidence="2" key="1">
    <citation type="thesis" date="2020" institute="ProQuest LLC" country="789 East Eisenhower Parkway, Ann Arbor, MI, USA">
        <title>Comparative Genomics and Chromosome Evolution.</title>
        <authorList>
            <person name="Mudd A.B."/>
        </authorList>
    </citation>
    <scope>NUCLEOTIDE SEQUENCE</scope>
    <source>
        <strain evidence="2">Female2</strain>
        <tissue evidence="2">Blood</tissue>
    </source>
</reference>
<comment type="caution">
    <text evidence="2">The sequence shown here is derived from an EMBL/GenBank/DDBJ whole genome shotgun (WGS) entry which is preliminary data.</text>
</comment>
<dbReference type="InterPro" id="IPR025164">
    <property type="entry name" value="Toastrack_DUF4097"/>
</dbReference>
<organism evidence="2 3">
    <name type="scientific">Hymenochirus boettgeri</name>
    <name type="common">Congo dwarf clawed frog</name>
    <dbReference type="NCBI Taxonomy" id="247094"/>
    <lineage>
        <taxon>Eukaryota</taxon>
        <taxon>Metazoa</taxon>
        <taxon>Chordata</taxon>
        <taxon>Craniata</taxon>
        <taxon>Vertebrata</taxon>
        <taxon>Euteleostomi</taxon>
        <taxon>Amphibia</taxon>
        <taxon>Batrachia</taxon>
        <taxon>Anura</taxon>
        <taxon>Pipoidea</taxon>
        <taxon>Pipidae</taxon>
        <taxon>Pipinae</taxon>
        <taxon>Hymenochirus</taxon>
    </lineage>
</organism>
<dbReference type="Pfam" id="PF13349">
    <property type="entry name" value="DUF4097"/>
    <property type="match status" value="2"/>
</dbReference>
<evidence type="ECO:0000313" key="2">
    <source>
        <dbReference type="EMBL" id="KAG8439963.1"/>
    </source>
</evidence>
<keyword evidence="3" id="KW-1185">Reference proteome</keyword>
<dbReference type="EMBL" id="JAACNH010000006">
    <property type="protein sequence ID" value="KAG8439963.1"/>
    <property type="molecule type" value="Genomic_DNA"/>
</dbReference>
<gene>
    <name evidence="2" type="ORF">GDO86_005941</name>
</gene>
<sequence length="370" mass="40034">MGSLMYSGRLYLTVARRSVRTITTGKVEQAAGARNNKPLKQWTLIVNPQSRLRVRLPCSVAVSPQDPLVYPHSDRVFVRVSGVDCNVNRGLDLDSVEVRYDEASRQVIVNSTDIDSQSCVEVTTPIRFDVDIKTSGTGCASVKKIECDSCHIKTEKGNCILQSVKSHTVHLHTDGGKVICLGSVHGNMDIVASANSVVEIEKLLGTSINICMDGGELKAKYLYADSSSISSVSGNIILGSAHGDLDLHTEHGSITIDSLDGCLSASTSHGDISVYLSKIGQVNLKSEEGSITVKVPETLSTSVQLSGTKVDVSPDIHLQDIQNKPSKNQINLSASINVEKEKGKWIKAETKRGTVSLKPQNWLQSIKFYT</sequence>
<dbReference type="PANTHER" id="PTHR34094:SF1">
    <property type="entry name" value="PROTEIN FAM185A"/>
    <property type="match status" value="1"/>
</dbReference>
<protein>
    <recommendedName>
        <fullName evidence="1">DUF4097 domain-containing protein</fullName>
    </recommendedName>
</protein>
<evidence type="ECO:0000313" key="3">
    <source>
        <dbReference type="Proteomes" id="UP000812440"/>
    </source>
</evidence>
<name>A0A8T2J8A9_9PIPI</name>
<proteinExistence type="predicted"/>
<feature type="domain" description="DUF4097" evidence="1">
    <location>
        <begin position="243"/>
        <end position="357"/>
    </location>
</feature>
<dbReference type="AlphaFoldDB" id="A0A8T2J8A9"/>